<feature type="chain" id="PRO_5045430137" description="Lipoprotein" evidence="1">
    <location>
        <begin position="24"/>
        <end position="238"/>
    </location>
</feature>
<dbReference type="RefSeq" id="WP_224008610.1">
    <property type="nucleotide sequence ID" value="NZ_CAJZAF010000040.1"/>
</dbReference>
<evidence type="ECO:0000313" key="2">
    <source>
        <dbReference type="EMBL" id="CAG9185030.1"/>
    </source>
</evidence>
<evidence type="ECO:0000256" key="1">
    <source>
        <dbReference type="SAM" id="SignalP"/>
    </source>
</evidence>
<dbReference type="Proteomes" id="UP000701702">
    <property type="component" value="Unassembled WGS sequence"/>
</dbReference>
<evidence type="ECO:0000313" key="3">
    <source>
        <dbReference type="Proteomes" id="UP000701702"/>
    </source>
</evidence>
<comment type="caution">
    <text evidence="2">The sequence shown here is derived from an EMBL/GenBank/DDBJ whole genome shotgun (WGS) entry which is preliminary data.</text>
</comment>
<evidence type="ECO:0008006" key="4">
    <source>
        <dbReference type="Google" id="ProtNLM"/>
    </source>
</evidence>
<sequence>MARLRLSVSVAAMLVASSMYGCAPMSQQARTVAIPAAPAAPAPVETLSDTGLFGIVLFKPFGGFPECPNEPFDYYKFHFNKKASRQYQDFPKYACFRHSDEGRIGQAPGGTEIVWVKWPLGQQPQLVKDSTAGVSLIDGIVHGVNLTTYGSDMQERDFEMLVKKFGKPSARQLVSKQNRMGAKYDIIQASWSRPGGVTLVFEGAESSLDSGSVTARSNQESERLKAVFDKFNEKRPKL</sequence>
<organism evidence="2 3">
    <name type="scientific">Cupriavidus pinatubonensis</name>
    <dbReference type="NCBI Taxonomy" id="248026"/>
    <lineage>
        <taxon>Bacteria</taxon>
        <taxon>Pseudomonadati</taxon>
        <taxon>Pseudomonadota</taxon>
        <taxon>Betaproteobacteria</taxon>
        <taxon>Burkholderiales</taxon>
        <taxon>Burkholderiaceae</taxon>
        <taxon>Cupriavidus</taxon>
    </lineage>
</organism>
<feature type="signal peptide" evidence="1">
    <location>
        <begin position="1"/>
        <end position="23"/>
    </location>
</feature>
<protein>
    <recommendedName>
        <fullName evidence="4">Lipoprotein</fullName>
    </recommendedName>
</protein>
<dbReference type="PROSITE" id="PS51257">
    <property type="entry name" value="PROKAR_LIPOPROTEIN"/>
    <property type="match status" value="1"/>
</dbReference>
<gene>
    <name evidence="2" type="ORF">LMG23994_05584</name>
</gene>
<reference evidence="2 3" key="1">
    <citation type="submission" date="2021-08" db="EMBL/GenBank/DDBJ databases">
        <authorList>
            <person name="Peeters C."/>
        </authorList>
    </citation>
    <scope>NUCLEOTIDE SEQUENCE [LARGE SCALE GENOMIC DNA]</scope>
    <source>
        <strain evidence="2 3">LMG 23994</strain>
    </source>
</reference>
<accession>A0ABN7ZGC7</accession>
<dbReference type="EMBL" id="CAJZAF010000040">
    <property type="protein sequence ID" value="CAG9185030.1"/>
    <property type="molecule type" value="Genomic_DNA"/>
</dbReference>
<keyword evidence="3" id="KW-1185">Reference proteome</keyword>
<proteinExistence type="predicted"/>
<name>A0ABN7ZGC7_9BURK</name>
<keyword evidence="1" id="KW-0732">Signal</keyword>